<sequence length="26" mass="3157">VTNYTLLGLVLVLIWLIMQRKRKKKE</sequence>
<keyword evidence="1" id="KW-1133">Transmembrane helix</keyword>
<evidence type="ECO:0000256" key="1">
    <source>
        <dbReference type="SAM" id="Phobius"/>
    </source>
</evidence>
<keyword evidence="1" id="KW-0472">Membrane</keyword>
<gene>
    <name evidence="2" type="ORF">AB917_07005</name>
</gene>
<proteinExistence type="predicted"/>
<accession>A0A9P1ZUG0</accession>
<feature type="non-terminal residue" evidence="2">
    <location>
        <position position="1"/>
    </location>
</feature>
<organism evidence="2 3">
    <name type="scientific">Listeria monocytogenes</name>
    <dbReference type="NCBI Taxonomy" id="1639"/>
    <lineage>
        <taxon>Bacteria</taxon>
        <taxon>Bacillati</taxon>
        <taxon>Bacillota</taxon>
        <taxon>Bacilli</taxon>
        <taxon>Bacillales</taxon>
        <taxon>Listeriaceae</taxon>
        <taxon>Listeria</taxon>
    </lineage>
</organism>
<dbReference type="AlphaFoldDB" id="A0A9P1ZUG0"/>
<dbReference type="EMBL" id="AABDGJ010000004">
    <property type="protein sequence ID" value="EAG6990335.1"/>
    <property type="molecule type" value="Genomic_DNA"/>
</dbReference>
<protein>
    <submittedName>
        <fullName evidence="2">LPXTG cell wall anchor domain-containing protein</fullName>
    </submittedName>
</protein>
<comment type="caution">
    <text evidence="2">The sequence shown here is derived from an EMBL/GenBank/DDBJ whole genome shotgun (WGS) entry which is preliminary data.</text>
</comment>
<name>A0A9P1ZUG0_LISMN</name>
<dbReference type="Proteomes" id="UP000548278">
    <property type="component" value="Unassembled WGS sequence"/>
</dbReference>
<feature type="transmembrane region" description="Helical" evidence="1">
    <location>
        <begin position="6"/>
        <end position="22"/>
    </location>
</feature>
<reference evidence="2 3" key="1">
    <citation type="submission" date="2019-04" db="EMBL/GenBank/DDBJ databases">
        <authorList>
            <consortium name="GenomeTrakr network: Whole genome sequencing for foodborne pathogen traceback"/>
        </authorList>
    </citation>
    <scope>NUCLEOTIDE SEQUENCE [LARGE SCALE GENOMIC DNA]</scope>
    <source>
        <strain evidence="2 3">CFSAN004300</strain>
    </source>
</reference>
<evidence type="ECO:0000313" key="3">
    <source>
        <dbReference type="Proteomes" id="UP000548278"/>
    </source>
</evidence>
<dbReference type="NCBIfam" id="TIGR01167">
    <property type="entry name" value="LPXTG_anchor"/>
    <property type="match status" value="1"/>
</dbReference>
<dbReference type="RefSeq" id="WP_149800664.1">
    <property type="nucleotide sequence ID" value="NZ_JAFDMR010000013.1"/>
</dbReference>
<evidence type="ECO:0000313" key="2">
    <source>
        <dbReference type="EMBL" id="EAG6990335.1"/>
    </source>
</evidence>
<keyword evidence="1" id="KW-0812">Transmembrane</keyword>